<gene>
    <name evidence="1" type="ordered locus">TREAZ_1816</name>
</gene>
<dbReference type="AlphaFoldDB" id="F5YBY8"/>
<accession>F5YBY8</accession>
<evidence type="ECO:0000313" key="2">
    <source>
        <dbReference type="Proteomes" id="UP000009222"/>
    </source>
</evidence>
<evidence type="ECO:0000313" key="1">
    <source>
        <dbReference type="EMBL" id="AEF81995.1"/>
    </source>
</evidence>
<dbReference type="EMBL" id="CP001841">
    <property type="protein sequence ID" value="AEF81995.1"/>
    <property type="molecule type" value="Genomic_DNA"/>
</dbReference>
<proteinExistence type="predicted"/>
<organism evidence="1 2">
    <name type="scientific">Leadbettera azotonutricia (strain ATCC BAA-888 / DSM 13862 / ZAS-9)</name>
    <name type="common">Treponema azotonutricium</name>
    <dbReference type="NCBI Taxonomy" id="545695"/>
    <lineage>
        <taxon>Bacteria</taxon>
        <taxon>Pseudomonadati</taxon>
        <taxon>Spirochaetota</taxon>
        <taxon>Spirochaetia</taxon>
        <taxon>Spirochaetales</taxon>
        <taxon>Breznakiellaceae</taxon>
        <taxon>Leadbettera</taxon>
    </lineage>
</organism>
<dbReference type="InParanoid" id="F5YBY8"/>
<name>F5YBY8_LEAAZ</name>
<dbReference type="STRING" id="545695.TREAZ_1816"/>
<reference evidence="1 2" key="2">
    <citation type="journal article" date="2011" name="ISME J.">
        <title>RNA-seq reveals cooperative metabolic interactions between two termite-gut spirochete species in co-culture.</title>
        <authorList>
            <person name="Rosenthal A.Z."/>
            <person name="Matson E.G."/>
            <person name="Eldar A."/>
            <person name="Leadbetter J.R."/>
        </authorList>
    </citation>
    <scope>NUCLEOTIDE SEQUENCE [LARGE SCALE GENOMIC DNA]</scope>
    <source>
        <strain evidence="2">ATCC BAA-888 / DSM 13862 / ZAS-9</strain>
    </source>
</reference>
<dbReference type="Proteomes" id="UP000009222">
    <property type="component" value="Chromosome"/>
</dbReference>
<dbReference type="KEGG" id="taz:TREAZ_1816"/>
<protein>
    <submittedName>
        <fullName evidence="1">Uncharacterized protein</fullName>
    </submittedName>
</protein>
<sequence length="39" mass="4318">MNTSRMTVDNILDPSYNSSVETLSRFAKALGKRLTISLS</sequence>
<keyword evidence="2" id="KW-1185">Reference proteome</keyword>
<reference evidence="2" key="1">
    <citation type="submission" date="2009-12" db="EMBL/GenBank/DDBJ databases">
        <title>Complete sequence of Treponema azotonutricium strain ZAS-9.</title>
        <authorList>
            <person name="Tetu S.G."/>
            <person name="Matson E."/>
            <person name="Ren Q."/>
            <person name="Seshadri R."/>
            <person name="Elbourne L."/>
            <person name="Hassan K.A."/>
            <person name="Durkin A."/>
            <person name="Radune D."/>
            <person name="Mohamoud Y."/>
            <person name="Shay R."/>
            <person name="Jin S."/>
            <person name="Zhang X."/>
            <person name="Lucey K."/>
            <person name="Ballor N.R."/>
            <person name="Ottesen E."/>
            <person name="Rosenthal R."/>
            <person name="Allen A."/>
            <person name="Leadbetter J.R."/>
            <person name="Paulsen I.T."/>
        </authorList>
    </citation>
    <scope>NUCLEOTIDE SEQUENCE [LARGE SCALE GENOMIC DNA]</scope>
    <source>
        <strain evidence="2">ATCC BAA-888 / DSM 13862 / ZAS-9</strain>
    </source>
</reference>
<dbReference type="HOGENOM" id="CLU_3318639_0_0_12"/>